<evidence type="ECO:0008006" key="3">
    <source>
        <dbReference type="Google" id="ProtNLM"/>
    </source>
</evidence>
<protein>
    <recommendedName>
        <fullName evidence="3">Phage protein</fullName>
    </recommendedName>
</protein>
<accession>A0A290S3B1</accession>
<name>A0A290S3B1_9GAMM</name>
<dbReference type="Pfam" id="PF10963">
    <property type="entry name" value="Phage_TAC_10"/>
    <property type="match status" value="1"/>
</dbReference>
<dbReference type="Proteomes" id="UP000016505">
    <property type="component" value="Chromosome I"/>
</dbReference>
<proteinExistence type="predicted"/>
<dbReference type="KEGG" id="part:PARC_a1559"/>
<dbReference type="RefSeq" id="WP_010553474.1">
    <property type="nucleotide sequence ID" value="NZ_CP011025.1"/>
</dbReference>
<dbReference type="OrthoDB" id="5908298at2"/>
<dbReference type="InterPro" id="IPR024406">
    <property type="entry name" value="TAC-10"/>
</dbReference>
<dbReference type="EMBL" id="CP011025">
    <property type="protein sequence ID" value="ATC86165.1"/>
    <property type="molecule type" value="Genomic_DNA"/>
</dbReference>
<sequence length="95" mass="10635">MAFEKKITLETPVGEITFNVNAADYNKYINSTQPNNKVQPATNFVLNTVVQEDAKKLKELVQQPGAALFLVGAIVEEYQPEFNFTVKKSKTEPSK</sequence>
<gene>
    <name evidence="1" type="ORF">PARC_a1559</name>
</gene>
<dbReference type="AlphaFoldDB" id="A0A290S3B1"/>
<reference evidence="1 2" key="1">
    <citation type="journal article" date="2012" name="J. Bacteriol.">
        <title>Genome sequences of type strains of seven species of the marine bacterium Pseudoalteromonas.</title>
        <authorList>
            <person name="Xie B.B."/>
            <person name="Shu Y.L."/>
            <person name="Qin Q.L."/>
            <person name="Rong J.C."/>
            <person name="Zhang X.Y."/>
            <person name="Chen X.L."/>
            <person name="Shi M."/>
            <person name="He H.L."/>
            <person name="Zhou B.C."/>
            <person name="Zhang Y.Z."/>
        </authorList>
    </citation>
    <scope>NUCLEOTIDE SEQUENCE [LARGE SCALE GENOMIC DNA]</scope>
    <source>
        <strain evidence="1 2">A 37-1-2</strain>
    </source>
</reference>
<organism evidence="1 2">
    <name type="scientific">Pseudoalteromonas arctica A 37-1-2</name>
    <dbReference type="NCBI Taxonomy" id="1117313"/>
    <lineage>
        <taxon>Bacteria</taxon>
        <taxon>Pseudomonadati</taxon>
        <taxon>Pseudomonadota</taxon>
        <taxon>Gammaproteobacteria</taxon>
        <taxon>Alteromonadales</taxon>
        <taxon>Pseudoalteromonadaceae</taxon>
        <taxon>Pseudoalteromonas</taxon>
    </lineage>
</organism>
<evidence type="ECO:0000313" key="1">
    <source>
        <dbReference type="EMBL" id="ATC86165.1"/>
    </source>
</evidence>
<evidence type="ECO:0000313" key="2">
    <source>
        <dbReference type="Proteomes" id="UP000016505"/>
    </source>
</evidence>